<feature type="domain" description="Glycosyltransferase 2-like" evidence="2">
    <location>
        <begin position="180"/>
        <end position="276"/>
    </location>
</feature>
<comment type="caution">
    <text evidence="3">The sequence shown here is derived from an EMBL/GenBank/DDBJ whole genome shotgun (WGS) entry which is preliminary data.</text>
</comment>
<gene>
    <name evidence="3" type="ORF">NM961_06470</name>
</gene>
<dbReference type="InterPro" id="IPR029044">
    <property type="entry name" value="Nucleotide-diphossugar_trans"/>
</dbReference>
<dbReference type="CDD" id="cd04186">
    <property type="entry name" value="GT_2_like_c"/>
    <property type="match status" value="1"/>
</dbReference>
<evidence type="ECO:0000259" key="1">
    <source>
        <dbReference type="Pfam" id="PF00535"/>
    </source>
</evidence>
<proteinExistence type="predicted"/>
<keyword evidence="4" id="KW-1185">Reference proteome</keyword>
<evidence type="ECO:0000313" key="3">
    <source>
        <dbReference type="EMBL" id="MCQ4164353.1"/>
    </source>
</evidence>
<protein>
    <submittedName>
        <fullName evidence="3">Glycosyltransferase family 2 protein</fullName>
    </submittedName>
</protein>
<evidence type="ECO:0000313" key="4">
    <source>
        <dbReference type="Proteomes" id="UP001165498"/>
    </source>
</evidence>
<dbReference type="Proteomes" id="UP001165498">
    <property type="component" value="Unassembled WGS sequence"/>
</dbReference>
<evidence type="ECO:0000259" key="2">
    <source>
        <dbReference type="Pfam" id="PF13632"/>
    </source>
</evidence>
<accession>A0ABT1QPY4</accession>
<dbReference type="EMBL" id="JANFQO010000005">
    <property type="protein sequence ID" value="MCQ4164353.1"/>
    <property type="molecule type" value="Genomic_DNA"/>
</dbReference>
<name>A0ABT1QPY4_9GAMM</name>
<dbReference type="PANTHER" id="PTHR43179">
    <property type="entry name" value="RHAMNOSYLTRANSFERASE WBBL"/>
    <property type="match status" value="1"/>
</dbReference>
<dbReference type="PANTHER" id="PTHR43179:SF7">
    <property type="entry name" value="RHAMNOSYLTRANSFERASE WBBL"/>
    <property type="match status" value="1"/>
</dbReference>
<dbReference type="Pfam" id="PF00535">
    <property type="entry name" value="Glycos_transf_2"/>
    <property type="match status" value="1"/>
</dbReference>
<organism evidence="3 4">
    <name type="scientific">Tahibacter harae</name>
    <dbReference type="NCBI Taxonomy" id="2963937"/>
    <lineage>
        <taxon>Bacteria</taxon>
        <taxon>Pseudomonadati</taxon>
        <taxon>Pseudomonadota</taxon>
        <taxon>Gammaproteobacteria</taxon>
        <taxon>Lysobacterales</taxon>
        <taxon>Rhodanobacteraceae</taxon>
        <taxon>Tahibacter</taxon>
    </lineage>
</organism>
<feature type="domain" description="Glycosyltransferase 2-like" evidence="1">
    <location>
        <begin position="8"/>
        <end position="142"/>
    </location>
</feature>
<dbReference type="Pfam" id="PF13632">
    <property type="entry name" value="Glyco_trans_2_3"/>
    <property type="match status" value="1"/>
</dbReference>
<dbReference type="RefSeq" id="WP_255913106.1">
    <property type="nucleotide sequence ID" value="NZ_JANFQO010000005.1"/>
</dbReference>
<sequence length="299" mass="32525">MPLAGTTSVIIVAADSGDGLIAGARRVLAADAPLQLIVSDNASSDGSIGQLQREFGGDARLRIVHNGKNLGFGAGVNRAAALADGDCLLVLNPDCLIEHDTLARLRGQARAPRTGVVGVRIQDGAGVDEPASLRRDPTLRRSLCSLLRLDRFAARWPALAGVNVAADAVQRGEDGIAEAISGAVMLFPREAFDAVGGFDEDFFLHCEDLDICRRLRDAGYAVRYAGSIRVPHGKGGSSRHRPVFVAWHKHRGMWLWFRRHDPAARNPLLRVLVRAGIWTRFGLLLPLLLWRKWHHRRGG</sequence>
<dbReference type="Gene3D" id="3.90.550.10">
    <property type="entry name" value="Spore Coat Polysaccharide Biosynthesis Protein SpsA, Chain A"/>
    <property type="match status" value="1"/>
</dbReference>
<dbReference type="SUPFAM" id="SSF53448">
    <property type="entry name" value="Nucleotide-diphospho-sugar transferases"/>
    <property type="match status" value="1"/>
</dbReference>
<dbReference type="InterPro" id="IPR001173">
    <property type="entry name" value="Glyco_trans_2-like"/>
</dbReference>
<reference evidence="3" key="1">
    <citation type="submission" date="2022-07" db="EMBL/GenBank/DDBJ databases">
        <title>Tahibacter sp., a new gammaproteobacterium isolated from the silt sample collected at pig farm.</title>
        <authorList>
            <person name="Chen H."/>
        </authorList>
    </citation>
    <scope>NUCLEOTIDE SEQUENCE</scope>
    <source>
        <strain evidence="3">P2K</strain>
    </source>
</reference>